<evidence type="ECO:0000313" key="3">
    <source>
        <dbReference type="Proteomes" id="UP000285301"/>
    </source>
</evidence>
<gene>
    <name evidence="2" type="ORF">B4U79_10354</name>
</gene>
<keyword evidence="3" id="KW-1185">Reference proteome</keyword>
<feature type="region of interest" description="Disordered" evidence="1">
    <location>
        <begin position="534"/>
        <end position="562"/>
    </location>
</feature>
<feature type="region of interest" description="Disordered" evidence="1">
    <location>
        <begin position="942"/>
        <end position="967"/>
    </location>
</feature>
<feature type="compositionally biased region" description="Basic residues" evidence="1">
    <location>
        <begin position="947"/>
        <end position="959"/>
    </location>
</feature>
<comment type="caution">
    <text evidence="2">The sequence shown here is derived from an EMBL/GenBank/DDBJ whole genome shotgun (WGS) entry which is preliminary data.</text>
</comment>
<accession>A0A3S3P6K8</accession>
<name>A0A3S3P6K8_9ACAR</name>
<dbReference type="EMBL" id="NCKU01001039">
    <property type="protein sequence ID" value="RWS13275.1"/>
    <property type="molecule type" value="Genomic_DNA"/>
</dbReference>
<evidence type="ECO:0000313" key="2">
    <source>
        <dbReference type="EMBL" id="RWS13275.1"/>
    </source>
</evidence>
<feature type="compositionally biased region" description="Polar residues" evidence="1">
    <location>
        <begin position="292"/>
        <end position="302"/>
    </location>
</feature>
<feature type="region of interest" description="Disordered" evidence="1">
    <location>
        <begin position="281"/>
        <end position="314"/>
    </location>
</feature>
<feature type="compositionally biased region" description="Basic and acidic residues" evidence="1">
    <location>
        <begin position="303"/>
        <end position="314"/>
    </location>
</feature>
<evidence type="ECO:0000256" key="1">
    <source>
        <dbReference type="SAM" id="MobiDB-lite"/>
    </source>
</evidence>
<feature type="region of interest" description="Disordered" evidence="1">
    <location>
        <begin position="80"/>
        <end position="196"/>
    </location>
</feature>
<organism evidence="2 3">
    <name type="scientific">Dinothrombium tinctorium</name>
    <dbReference type="NCBI Taxonomy" id="1965070"/>
    <lineage>
        <taxon>Eukaryota</taxon>
        <taxon>Metazoa</taxon>
        <taxon>Ecdysozoa</taxon>
        <taxon>Arthropoda</taxon>
        <taxon>Chelicerata</taxon>
        <taxon>Arachnida</taxon>
        <taxon>Acari</taxon>
        <taxon>Acariformes</taxon>
        <taxon>Trombidiformes</taxon>
        <taxon>Prostigmata</taxon>
        <taxon>Anystina</taxon>
        <taxon>Parasitengona</taxon>
        <taxon>Trombidioidea</taxon>
        <taxon>Trombidiidae</taxon>
        <taxon>Dinothrombium</taxon>
    </lineage>
</organism>
<feature type="compositionally biased region" description="Basic and acidic residues" evidence="1">
    <location>
        <begin position="221"/>
        <end position="236"/>
    </location>
</feature>
<dbReference type="OrthoDB" id="6511853at2759"/>
<feature type="compositionally biased region" description="Polar residues" evidence="1">
    <location>
        <begin position="80"/>
        <end position="90"/>
    </location>
</feature>
<proteinExistence type="predicted"/>
<feature type="compositionally biased region" description="Basic and acidic residues" evidence="1">
    <location>
        <begin position="281"/>
        <end position="290"/>
    </location>
</feature>
<sequence>MPGSLLEVGTPVAHKVVRRANSSRSDKSDCSACVSEGGSKKVSFNKAVRVKKYSTPPQHTPVDISENKFWFRVFSNSSSSAAEAKQSPSPVNEKEENPTGARPLSIIVESDSPTSSPPPEMPKTNGHSAIERSSRRRSPIRSASDDVHHYYCSSAIDQKSANRRPQRTPFEPEVDYVTESKRASDYSSTKKDSAKNQRFVNGVKVMFGMSPKSSRKVIQTKSERSVAQDRTDEIDHRSRKALYEMSQNGTHSDNVSPKNKEFHLHDSRISKNAGKYERIVDRSKVSKDQKSYPVSNYENASQIERKEDEKEEQQHSLNHIIPVEIWDSGPILVSDYHNAAKSSFYEPGEGKALITREEGLRVWKHKTRRKYEEIIPKEKKSKERRSESLDHKMIERNKRIDDDRLVSAAELDEAFLDKKEYASLGNENDFFPYLDSYLPKMEDKAIQCELKKSSRKTRESKQQVGYKVIRSGEDGSVSAFSNVPSLLRDEPNGEVIYSQVDKSKKKHIKADSEYLRNSEERDYYYERNPTTLRSTKSPVRSVASPSFSRRYANSPQNSTSQRTIETKGFGLQFDAGVDGPVVKLPPRPPTPKVNKRLPTEAAESWYLSSPSFKNSRNIKRETIEETISISNASSEDIHHPDDIDDSPKSVIREIDKEGKTISYENLTNRKSPPTNPYEGQAISGGGVWVKPVDEDYRRGMVQSEVSLPSGFTSYSTMSRIESKKKPPKAGYSPVSQRHAMTLDKHYLQERKNKKINGIENIRNHSIVSDQSNKYKDQCNGRSAHSMRKFNSSRDLSADSIECRRGGLAAAYKARQTRHSSLNRIGNTSINGSMTRLNRGYGMSSSASDAGLWHSRTNLYDNDPVVLYIPAVNHGGRKDDDDRLSGIQLARTQSILSKKSSKSSKKLEKKNDAELINQSNEYVTRNPSGFEDADEIVELRDENDEKRYKKSKKELKRTHSMPKDGKVPWLQKLKLKVKSKDP</sequence>
<dbReference type="AlphaFoldDB" id="A0A3S3P6K8"/>
<feature type="compositionally biased region" description="Basic and acidic residues" evidence="1">
    <location>
        <begin position="178"/>
        <end position="195"/>
    </location>
</feature>
<protein>
    <submittedName>
        <fullName evidence="2">Uncharacterized protein</fullName>
    </submittedName>
</protein>
<feature type="compositionally biased region" description="Polar residues" evidence="1">
    <location>
        <begin position="245"/>
        <end position="257"/>
    </location>
</feature>
<reference evidence="2 3" key="1">
    <citation type="journal article" date="2018" name="Gigascience">
        <title>Genomes of trombidid mites reveal novel predicted allergens and laterally-transferred genes associated with secondary metabolism.</title>
        <authorList>
            <person name="Dong X."/>
            <person name="Chaisiri K."/>
            <person name="Xia D."/>
            <person name="Armstrong S.D."/>
            <person name="Fang Y."/>
            <person name="Donnelly M.J."/>
            <person name="Kadowaki T."/>
            <person name="McGarry J.W."/>
            <person name="Darby A.C."/>
            <person name="Makepeace B.L."/>
        </authorList>
    </citation>
    <scope>NUCLEOTIDE SEQUENCE [LARGE SCALE GENOMIC DNA]</scope>
    <source>
        <strain evidence="2">UoL-WK</strain>
    </source>
</reference>
<feature type="compositionally biased region" description="Basic and acidic residues" evidence="1">
    <location>
        <begin position="258"/>
        <end position="268"/>
    </location>
</feature>
<feature type="region of interest" description="Disordered" evidence="1">
    <location>
        <begin position="17"/>
        <end position="38"/>
    </location>
</feature>
<dbReference type="Proteomes" id="UP000285301">
    <property type="component" value="Unassembled WGS sequence"/>
</dbReference>
<feature type="region of interest" description="Disordered" evidence="1">
    <location>
        <begin position="211"/>
        <end position="268"/>
    </location>
</feature>